<dbReference type="InterPro" id="IPR000639">
    <property type="entry name" value="Epox_hydrolase-like"/>
</dbReference>
<dbReference type="GO" id="GO:0003824">
    <property type="term" value="F:catalytic activity"/>
    <property type="evidence" value="ECO:0007669"/>
    <property type="project" value="InterPro"/>
</dbReference>
<dbReference type="OrthoDB" id="812569at2"/>
<dbReference type="PANTHER" id="PTHR43798:SF24">
    <property type="entry name" value="CIS-3-ALKYL-4-ALKYLOXETAN-2-ONE DECARBOXYLASE"/>
    <property type="match status" value="1"/>
</dbReference>
<dbReference type="RefSeq" id="WP_101463807.1">
    <property type="nucleotide sequence ID" value="NZ_PJMW01000001.1"/>
</dbReference>
<dbReference type="InterPro" id="IPR000073">
    <property type="entry name" value="AB_hydrolase_1"/>
</dbReference>
<dbReference type="NCBIfam" id="NF002873">
    <property type="entry name" value="PRK03204.1"/>
    <property type="match status" value="1"/>
</dbReference>
<dbReference type="Proteomes" id="UP000233766">
    <property type="component" value="Unassembled WGS sequence"/>
</dbReference>
<dbReference type="PRINTS" id="PR00111">
    <property type="entry name" value="ABHYDROLASE"/>
</dbReference>
<dbReference type="Gene3D" id="3.40.50.1820">
    <property type="entry name" value="alpha/beta hydrolase"/>
    <property type="match status" value="1"/>
</dbReference>
<feature type="domain" description="AB hydrolase-1" evidence="1">
    <location>
        <begin position="36"/>
        <end position="271"/>
    </location>
</feature>
<proteinExistence type="predicted"/>
<evidence type="ECO:0000259" key="1">
    <source>
        <dbReference type="Pfam" id="PF00561"/>
    </source>
</evidence>
<comment type="caution">
    <text evidence="2">The sequence shown here is derived from an EMBL/GenBank/DDBJ whole genome shotgun (WGS) entry which is preliminary data.</text>
</comment>
<accession>A0A2N3WZ43</accession>
<dbReference type="SUPFAM" id="SSF53474">
    <property type="entry name" value="alpha/beta-Hydrolases"/>
    <property type="match status" value="1"/>
</dbReference>
<dbReference type="PRINTS" id="PR00412">
    <property type="entry name" value="EPOXHYDRLASE"/>
</dbReference>
<dbReference type="EMBL" id="PJMW01000001">
    <property type="protein sequence ID" value="PKV99124.1"/>
    <property type="molecule type" value="Genomic_DNA"/>
</dbReference>
<dbReference type="PANTHER" id="PTHR43798">
    <property type="entry name" value="MONOACYLGLYCEROL LIPASE"/>
    <property type="match status" value="1"/>
</dbReference>
<dbReference type="InterPro" id="IPR029058">
    <property type="entry name" value="AB_hydrolase_fold"/>
</dbReference>
<reference evidence="2 3" key="1">
    <citation type="submission" date="2017-12" db="EMBL/GenBank/DDBJ databases">
        <title>Sequencing the genomes of 1000 Actinobacteria strains.</title>
        <authorList>
            <person name="Klenk H.-P."/>
        </authorList>
    </citation>
    <scope>NUCLEOTIDE SEQUENCE [LARGE SCALE GENOMIC DNA]</scope>
    <source>
        <strain evidence="2 3">DSM 44489</strain>
    </source>
</reference>
<name>A0A2N3WZ43_9NOCA</name>
<keyword evidence="3" id="KW-1185">Reference proteome</keyword>
<dbReference type="Pfam" id="PF00561">
    <property type="entry name" value="Abhydrolase_1"/>
    <property type="match status" value="1"/>
</dbReference>
<dbReference type="GO" id="GO:0016020">
    <property type="term" value="C:membrane"/>
    <property type="evidence" value="ECO:0007669"/>
    <property type="project" value="TreeGrafter"/>
</dbReference>
<protein>
    <submittedName>
        <fullName evidence="2">Haloalkane dehalogenase</fullName>
    </submittedName>
</protein>
<evidence type="ECO:0000313" key="3">
    <source>
        <dbReference type="Proteomes" id="UP000233766"/>
    </source>
</evidence>
<evidence type="ECO:0000313" key="2">
    <source>
        <dbReference type="EMBL" id="PKV99124.1"/>
    </source>
</evidence>
<sequence>MLIDFTPDKALYPFESRWFESSAGRVHYIDEGSGIPILFCHGSPTWSFLYRKIITELGDRFRCLAVDYPGFGLSERPPGYGYTIAEHAAVVGELVDHLGLDQFVIMGQDWGGPIGAAVGVDRADRVRGLVLGNTLLWPTDTWPQKAFSRIMSSSPMQRRILRDNLLVERFLLAELRDTISEAEADHYREVQPSPEARRGIAAMPGQILAARPFLEQLATDVPARLGDTPTLLVWGMKDMAFRPASFLPRMRATFADHRVLELPDARHFIPEHEPGAIAEAIVQRFR</sequence>
<dbReference type="AlphaFoldDB" id="A0A2N3WZ43"/>
<organism evidence="2 3">
    <name type="scientific">Nocardia fluminea</name>
    <dbReference type="NCBI Taxonomy" id="134984"/>
    <lineage>
        <taxon>Bacteria</taxon>
        <taxon>Bacillati</taxon>
        <taxon>Actinomycetota</taxon>
        <taxon>Actinomycetes</taxon>
        <taxon>Mycobacteriales</taxon>
        <taxon>Nocardiaceae</taxon>
        <taxon>Nocardia</taxon>
    </lineage>
</organism>
<dbReference type="InterPro" id="IPR050266">
    <property type="entry name" value="AB_hydrolase_sf"/>
</dbReference>
<gene>
    <name evidence="2" type="ORF">ATK86_1165</name>
</gene>